<feature type="chain" id="PRO_5045352360" evidence="1">
    <location>
        <begin position="22"/>
        <end position="110"/>
    </location>
</feature>
<protein>
    <submittedName>
        <fullName evidence="2">Uncharacterized protein</fullName>
    </submittedName>
</protein>
<dbReference type="Proteomes" id="UP000838748">
    <property type="component" value="Unassembled WGS sequence"/>
</dbReference>
<dbReference type="RefSeq" id="WP_237360644.1">
    <property type="nucleotide sequence ID" value="NZ_CAKLDM010000001.1"/>
</dbReference>
<name>A0ABM9A211_9VIBR</name>
<comment type="caution">
    <text evidence="2">The sequence shown here is derived from an EMBL/GenBank/DDBJ whole genome shotgun (WGS) entry which is preliminary data.</text>
</comment>
<dbReference type="EMBL" id="CAKLDM010000001">
    <property type="protein sequence ID" value="CAH0537750.1"/>
    <property type="molecule type" value="Genomic_DNA"/>
</dbReference>
<reference evidence="2" key="1">
    <citation type="submission" date="2021-11" db="EMBL/GenBank/DDBJ databases">
        <authorList>
            <person name="Rodrigo-Torres L."/>
            <person name="Arahal R. D."/>
            <person name="Lucena T."/>
        </authorList>
    </citation>
    <scope>NUCLEOTIDE SEQUENCE</scope>
    <source>
        <strain evidence="2">CECT 7928</strain>
    </source>
</reference>
<proteinExistence type="predicted"/>
<gene>
    <name evidence="2" type="ORF">VMF7928_01303</name>
</gene>
<evidence type="ECO:0000313" key="2">
    <source>
        <dbReference type="EMBL" id="CAH0537750.1"/>
    </source>
</evidence>
<accession>A0ABM9A211</accession>
<keyword evidence="3" id="KW-1185">Reference proteome</keyword>
<keyword evidence="1" id="KW-0732">Signal</keyword>
<evidence type="ECO:0000256" key="1">
    <source>
        <dbReference type="SAM" id="SignalP"/>
    </source>
</evidence>
<feature type="signal peptide" evidence="1">
    <location>
        <begin position="1"/>
        <end position="21"/>
    </location>
</feature>
<sequence length="110" mass="11663">MKKILISMIALTAAASSFAYAAGTNDVNFQVMPMGQFTSVTVSENGQALANTPITVKGKTTSEVYTTNADGTVYLSNVTHANKQYTLQVTDKAGQSVNQNTFIRSSSSNT</sequence>
<dbReference type="SUPFAM" id="SSF49464">
    <property type="entry name" value="Carboxypeptidase regulatory domain-like"/>
    <property type="match status" value="1"/>
</dbReference>
<evidence type="ECO:0000313" key="3">
    <source>
        <dbReference type="Proteomes" id="UP000838748"/>
    </source>
</evidence>
<organism evidence="2 3">
    <name type="scientific">Vibrio marisflavi CECT 7928</name>
    <dbReference type="NCBI Taxonomy" id="634439"/>
    <lineage>
        <taxon>Bacteria</taxon>
        <taxon>Pseudomonadati</taxon>
        <taxon>Pseudomonadota</taxon>
        <taxon>Gammaproteobacteria</taxon>
        <taxon>Vibrionales</taxon>
        <taxon>Vibrionaceae</taxon>
        <taxon>Vibrio</taxon>
    </lineage>
</organism>
<dbReference type="InterPro" id="IPR008969">
    <property type="entry name" value="CarboxyPept-like_regulatory"/>
</dbReference>